<dbReference type="GO" id="GO:0005125">
    <property type="term" value="F:cytokine activity"/>
    <property type="evidence" value="ECO:0007669"/>
    <property type="project" value="InterPro"/>
</dbReference>
<evidence type="ECO:0000313" key="7">
    <source>
        <dbReference type="Proteomes" id="UP000242188"/>
    </source>
</evidence>
<evidence type="ECO:0000256" key="3">
    <source>
        <dbReference type="ARBA" id="ARBA00022525"/>
    </source>
</evidence>
<protein>
    <submittedName>
        <fullName evidence="6">Interleukin 17-like protein</fullName>
    </submittedName>
</protein>
<evidence type="ECO:0000256" key="2">
    <source>
        <dbReference type="ARBA" id="ARBA00007236"/>
    </source>
</evidence>
<evidence type="ECO:0000313" key="6">
    <source>
        <dbReference type="EMBL" id="OWF44912.1"/>
    </source>
</evidence>
<keyword evidence="7" id="KW-1185">Reference proteome</keyword>
<comment type="similarity">
    <text evidence="2">Belongs to the IL-17 family.</text>
</comment>
<proteinExistence type="inferred from homology"/>
<comment type="caution">
    <text evidence="6">The sequence shown here is derived from an EMBL/GenBank/DDBJ whole genome shotgun (WGS) entry which is preliminary data.</text>
</comment>
<comment type="subcellular location">
    <subcellularLocation>
        <location evidence="1">Secreted</location>
    </subcellularLocation>
</comment>
<dbReference type="Gene3D" id="2.10.90.10">
    <property type="entry name" value="Cystine-knot cytokines"/>
    <property type="match status" value="1"/>
</dbReference>
<keyword evidence="3" id="KW-0964">Secreted</keyword>
<accession>A0A210Q837</accession>
<dbReference type="InterPro" id="IPR010345">
    <property type="entry name" value="IL-17_fam"/>
</dbReference>
<dbReference type="InterPro" id="IPR029034">
    <property type="entry name" value="Cystine-knot_cytokine"/>
</dbReference>
<dbReference type="Pfam" id="PF06083">
    <property type="entry name" value="IL17"/>
    <property type="match status" value="1"/>
</dbReference>
<name>A0A210Q837_MIZYE</name>
<dbReference type="Proteomes" id="UP000242188">
    <property type="component" value="Unassembled WGS sequence"/>
</dbReference>
<feature type="chain" id="PRO_5013324239" evidence="5">
    <location>
        <begin position="27"/>
        <end position="198"/>
    </location>
</feature>
<organism evidence="6 7">
    <name type="scientific">Mizuhopecten yessoensis</name>
    <name type="common">Japanese scallop</name>
    <name type="synonym">Patinopecten yessoensis</name>
    <dbReference type="NCBI Taxonomy" id="6573"/>
    <lineage>
        <taxon>Eukaryota</taxon>
        <taxon>Metazoa</taxon>
        <taxon>Spiralia</taxon>
        <taxon>Lophotrochozoa</taxon>
        <taxon>Mollusca</taxon>
        <taxon>Bivalvia</taxon>
        <taxon>Autobranchia</taxon>
        <taxon>Pteriomorphia</taxon>
        <taxon>Pectinida</taxon>
        <taxon>Pectinoidea</taxon>
        <taxon>Pectinidae</taxon>
        <taxon>Mizuhopecten</taxon>
    </lineage>
</organism>
<sequence>MDLTRTVMSFLFYSLLQLILPALVSGRECVDTHVPERFIRREIANDFVDRALHRSFNLIPPLRKNLAKESEIDKLFKKIKKRRGYTLFGERSCPNTTNPASVDVIARSTCPWYIYMDVDDGRLPRVMAFANCRCDKCIGQTGHVCMPVYSYPMVLRRICRIDGYHYVPVTEKHPVGCTCAAVRDITMQIVTTVVKPNS</sequence>
<dbReference type="AlphaFoldDB" id="A0A210Q837"/>
<dbReference type="GO" id="GO:0005576">
    <property type="term" value="C:extracellular region"/>
    <property type="evidence" value="ECO:0007669"/>
    <property type="project" value="UniProtKB-SubCell"/>
</dbReference>
<reference evidence="6 7" key="1">
    <citation type="journal article" date="2017" name="Nat. Ecol. Evol.">
        <title>Scallop genome provides insights into evolution of bilaterian karyotype and development.</title>
        <authorList>
            <person name="Wang S."/>
            <person name="Zhang J."/>
            <person name="Jiao W."/>
            <person name="Li J."/>
            <person name="Xun X."/>
            <person name="Sun Y."/>
            <person name="Guo X."/>
            <person name="Huan P."/>
            <person name="Dong B."/>
            <person name="Zhang L."/>
            <person name="Hu X."/>
            <person name="Sun X."/>
            <person name="Wang J."/>
            <person name="Zhao C."/>
            <person name="Wang Y."/>
            <person name="Wang D."/>
            <person name="Huang X."/>
            <person name="Wang R."/>
            <person name="Lv J."/>
            <person name="Li Y."/>
            <person name="Zhang Z."/>
            <person name="Liu B."/>
            <person name="Lu W."/>
            <person name="Hui Y."/>
            <person name="Liang J."/>
            <person name="Zhou Z."/>
            <person name="Hou R."/>
            <person name="Li X."/>
            <person name="Liu Y."/>
            <person name="Li H."/>
            <person name="Ning X."/>
            <person name="Lin Y."/>
            <person name="Zhao L."/>
            <person name="Xing Q."/>
            <person name="Dou J."/>
            <person name="Li Y."/>
            <person name="Mao J."/>
            <person name="Guo H."/>
            <person name="Dou H."/>
            <person name="Li T."/>
            <person name="Mu C."/>
            <person name="Jiang W."/>
            <person name="Fu Q."/>
            <person name="Fu X."/>
            <person name="Miao Y."/>
            <person name="Liu J."/>
            <person name="Yu Q."/>
            <person name="Li R."/>
            <person name="Liao H."/>
            <person name="Li X."/>
            <person name="Kong Y."/>
            <person name="Jiang Z."/>
            <person name="Chourrout D."/>
            <person name="Li R."/>
            <person name="Bao Z."/>
        </authorList>
    </citation>
    <scope>NUCLEOTIDE SEQUENCE [LARGE SCALE GENOMIC DNA]</scope>
    <source>
        <strain evidence="6 7">PY_sf001</strain>
    </source>
</reference>
<gene>
    <name evidence="6" type="ORF">KP79_PYT16703</name>
</gene>
<feature type="signal peptide" evidence="5">
    <location>
        <begin position="1"/>
        <end position="26"/>
    </location>
</feature>
<dbReference type="EMBL" id="NEDP02004652">
    <property type="protein sequence ID" value="OWF44912.1"/>
    <property type="molecule type" value="Genomic_DNA"/>
</dbReference>
<keyword evidence="4 5" id="KW-0732">Signal</keyword>
<evidence type="ECO:0000256" key="5">
    <source>
        <dbReference type="SAM" id="SignalP"/>
    </source>
</evidence>
<evidence type="ECO:0000256" key="4">
    <source>
        <dbReference type="ARBA" id="ARBA00022729"/>
    </source>
</evidence>
<dbReference type="SUPFAM" id="SSF57501">
    <property type="entry name" value="Cystine-knot cytokines"/>
    <property type="match status" value="1"/>
</dbReference>
<evidence type="ECO:0000256" key="1">
    <source>
        <dbReference type="ARBA" id="ARBA00004613"/>
    </source>
</evidence>